<accession>A0A091W331</accession>
<proteinExistence type="predicted"/>
<protein>
    <submittedName>
        <fullName evidence="4">Coiled-coil domain-containing protein 42A</fullName>
    </submittedName>
</protein>
<sequence length="235" mass="28056">EEDSPSTLVHLQETKKQLQQMEKALEEKKLAFKEGMKAIACRWRDLHDKEAQLKTYIEKSGTIIEEREKMRVQALNKAIKEREVKMQKETELLRAKRELEALKNQHQKLYNRVQKYSIFKKYLDDVVKISQFEEMEDVIWRYKTLVKMHNDLLHAQHKNKEMTEQAKVLLDQYTAEKEAEILQYKTELVQLQLHFDQARSDVLLWETRWADIQNMTAKKNQELATIKLAILSLSQ</sequence>
<reference evidence="4 5" key="1">
    <citation type="submission" date="2014-04" db="EMBL/GenBank/DDBJ databases">
        <title>Genome evolution of avian class.</title>
        <authorList>
            <person name="Zhang G."/>
            <person name="Li C."/>
        </authorList>
    </citation>
    <scope>NUCLEOTIDE SEQUENCE [LARGE SCALE GENOMIC DNA]</scope>
    <source>
        <strain evidence="4">BGI_N306</strain>
    </source>
</reference>
<feature type="non-terminal residue" evidence="4">
    <location>
        <position position="1"/>
    </location>
</feature>
<dbReference type="InterPro" id="IPR025252">
    <property type="entry name" value="DUF4200"/>
</dbReference>
<dbReference type="EMBL" id="KK734609">
    <property type="protein sequence ID" value="KFR09844.1"/>
    <property type="molecule type" value="Genomic_DNA"/>
</dbReference>
<evidence type="ECO:0000313" key="5">
    <source>
        <dbReference type="Proteomes" id="UP000053605"/>
    </source>
</evidence>
<dbReference type="Pfam" id="PF13863">
    <property type="entry name" value="DUF4200"/>
    <property type="match status" value="1"/>
</dbReference>
<evidence type="ECO:0000256" key="2">
    <source>
        <dbReference type="SAM" id="Coils"/>
    </source>
</evidence>
<dbReference type="PhylomeDB" id="A0A091W331"/>
<evidence type="ECO:0000256" key="1">
    <source>
        <dbReference type="ARBA" id="ARBA00023054"/>
    </source>
</evidence>
<feature type="coiled-coil region" evidence="2">
    <location>
        <begin position="85"/>
        <end position="112"/>
    </location>
</feature>
<keyword evidence="5" id="KW-1185">Reference proteome</keyword>
<evidence type="ECO:0000259" key="3">
    <source>
        <dbReference type="Pfam" id="PF13863"/>
    </source>
</evidence>
<dbReference type="InterPro" id="IPR051147">
    <property type="entry name" value="CFAP_domain-containing"/>
</dbReference>
<dbReference type="GO" id="GO:0005856">
    <property type="term" value="C:cytoskeleton"/>
    <property type="evidence" value="ECO:0007669"/>
    <property type="project" value="UniProtKB-ARBA"/>
</dbReference>
<dbReference type="PANTHER" id="PTHR21683">
    <property type="entry name" value="COILED-COIL DOMAIN-CONTAINING PROTEIN 42 LIKE-2-LIKE-RELATED"/>
    <property type="match status" value="1"/>
</dbReference>
<dbReference type="AlphaFoldDB" id="A0A091W331"/>
<evidence type="ECO:0000313" key="4">
    <source>
        <dbReference type="EMBL" id="KFR09844.1"/>
    </source>
</evidence>
<feature type="non-terminal residue" evidence="4">
    <location>
        <position position="235"/>
    </location>
</feature>
<keyword evidence="1 2" id="KW-0175">Coiled coil</keyword>
<gene>
    <name evidence="4" type="ORF">N306_07136</name>
</gene>
<organism evidence="4 5">
    <name type="scientific">Opisthocomus hoazin</name>
    <name type="common">Hoatzin</name>
    <name type="synonym">Phasianus hoazin</name>
    <dbReference type="NCBI Taxonomy" id="30419"/>
    <lineage>
        <taxon>Eukaryota</taxon>
        <taxon>Metazoa</taxon>
        <taxon>Chordata</taxon>
        <taxon>Craniata</taxon>
        <taxon>Vertebrata</taxon>
        <taxon>Euteleostomi</taxon>
        <taxon>Archelosauria</taxon>
        <taxon>Archosauria</taxon>
        <taxon>Dinosauria</taxon>
        <taxon>Saurischia</taxon>
        <taxon>Theropoda</taxon>
        <taxon>Coelurosauria</taxon>
        <taxon>Aves</taxon>
        <taxon>Neognathae</taxon>
        <taxon>Neoaves</taxon>
        <taxon>Opisthocomiformes</taxon>
        <taxon>Opisthocomidae</taxon>
        <taxon>Opisthocomus</taxon>
    </lineage>
</organism>
<name>A0A091W331_OPIHO</name>
<dbReference type="PANTHER" id="PTHR21683:SF8">
    <property type="entry name" value="COILED-COIL DOMAIN-CONTAINING PROTEIN 42"/>
    <property type="match status" value="1"/>
</dbReference>
<dbReference type="GO" id="GO:0007286">
    <property type="term" value="P:spermatid development"/>
    <property type="evidence" value="ECO:0007669"/>
    <property type="project" value="TreeGrafter"/>
</dbReference>
<feature type="domain" description="DUF4200" evidence="3">
    <location>
        <begin position="12"/>
        <end position="128"/>
    </location>
</feature>
<dbReference type="Proteomes" id="UP000053605">
    <property type="component" value="Unassembled WGS sequence"/>
</dbReference>